<evidence type="ECO:0000313" key="2">
    <source>
        <dbReference type="EMBL" id="KAH7308491.1"/>
    </source>
</evidence>
<organism evidence="2 3">
    <name type="scientific">Stachybotrys elegans</name>
    <dbReference type="NCBI Taxonomy" id="80388"/>
    <lineage>
        <taxon>Eukaryota</taxon>
        <taxon>Fungi</taxon>
        <taxon>Dikarya</taxon>
        <taxon>Ascomycota</taxon>
        <taxon>Pezizomycotina</taxon>
        <taxon>Sordariomycetes</taxon>
        <taxon>Hypocreomycetidae</taxon>
        <taxon>Hypocreales</taxon>
        <taxon>Stachybotryaceae</taxon>
        <taxon>Stachybotrys</taxon>
    </lineage>
</organism>
<sequence length="446" mass="49642">MKPASSLYAAPIASLRTKDRTVMAIPRPLVEKCPKLFSKFSSSTLYFDASVEVAHALVHFLLTGTYQCIQPQGSCPNGELAHEFSTSLEVYILARSNDLKALEELSRCEIERTGKQLSCAMVAKLVQDVYPCLSTDDTWIINFLKSTLQSALQHPTRILNSHALDGGRPAISVTELIITSAAELFRDRFALHHDLTETPSEAIEDSAFIMPRIDLRSTVTETEPKYTDFFSPYDSEVATEFTGSGFTTTATLTPDIRKDTVLAPISWPRHTELSQDTSLPPLRADDKMQTAGPEPSATEKAHDTESTSRILCKFAPRTGCELKDGVEVEKEAESVNFNAPNEVPLKEKKVPKLSKKGKLKEERKMREEARKREREEARQRLKEAWESMKETGREKEIQSTNPGACGSEESPASGKKGNKENGVHPAPEQPIRRDNTLGWTMCEAEP</sequence>
<feature type="compositionally biased region" description="Basic and acidic residues" evidence="1">
    <location>
        <begin position="359"/>
        <end position="397"/>
    </location>
</feature>
<dbReference type="OrthoDB" id="3594103at2759"/>
<accession>A0A8K0SID6</accession>
<proteinExistence type="predicted"/>
<dbReference type="AlphaFoldDB" id="A0A8K0SID6"/>
<dbReference type="Proteomes" id="UP000813444">
    <property type="component" value="Unassembled WGS sequence"/>
</dbReference>
<comment type="caution">
    <text evidence="2">The sequence shown here is derived from an EMBL/GenBank/DDBJ whole genome shotgun (WGS) entry which is preliminary data.</text>
</comment>
<evidence type="ECO:0000256" key="1">
    <source>
        <dbReference type="SAM" id="MobiDB-lite"/>
    </source>
</evidence>
<dbReference type="PANTHER" id="PTHR37538">
    <property type="entry name" value="BTB DOMAIN-CONTAINING PROTEIN"/>
    <property type="match status" value="1"/>
</dbReference>
<feature type="compositionally biased region" description="Basic and acidic residues" evidence="1">
    <location>
        <begin position="297"/>
        <end position="306"/>
    </location>
</feature>
<dbReference type="EMBL" id="JAGPNK010000015">
    <property type="protein sequence ID" value="KAH7308491.1"/>
    <property type="molecule type" value="Genomic_DNA"/>
</dbReference>
<gene>
    <name evidence="2" type="ORF">B0I35DRAFT_97481</name>
</gene>
<evidence type="ECO:0008006" key="4">
    <source>
        <dbReference type="Google" id="ProtNLM"/>
    </source>
</evidence>
<name>A0A8K0SID6_9HYPO</name>
<keyword evidence="3" id="KW-1185">Reference proteome</keyword>
<evidence type="ECO:0000313" key="3">
    <source>
        <dbReference type="Proteomes" id="UP000813444"/>
    </source>
</evidence>
<reference evidence="2" key="1">
    <citation type="journal article" date="2021" name="Nat. Commun.">
        <title>Genetic determinants of endophytism in the Arabidopsis root mycobiome.</title>
        <authorList>
            <person name="Mesny F."/>
            <person name="Miyauchi S."/>
            <person name="Thiergart T."/>
            <person name="Pickel B."/>
            <person name="Atanasova L."/>
            <person name="Karlsson M."/>
            <person name="Huettel B."/>
            <person name="Barry K.W."/>
            <person name="Haridas S."/>
            <person name="Chen C."/>
            <person name="Bauer D."/>
            <person name="Andreopoulos W."/>
            <person name="Pangilinan J."/>
            <person name="LaButti K."/>
            <person name="Riley R."/>
            <person name="Lipzen A."/>
            <person name="Clum A."/>
            <person name="Drula E."/>
            <person name="Henrissat B."/>
            <person name="Kohler A."/>
            <person name="Grigoriev I.V."/>
            <person name="Martin F.M."/>
            <person name="Hacquard S."/>
        </authorList>
    </citation>
    <scope>NUCLEOTIDE SEQUENCE</scope>
    <source>
        <strain evidence="2">MPI-CAGE-CH-0235</strain>
    </source>
</reference>
<protein>
    <recommendedName>
        <fullName evidence="4">BTB domain-containing protein</fullName>
    </recommendedName>
</protein>
<feature type="region of interest" description="Disordered" evidence="1">
    <location>
        <begin position="267"/>
        <end position="307"/>
    </location>
</feature>
<feature type="region of interest" description="Disordered" evidence="1">
    <location>
        <begin position="346"/>
        <end position="446"/>
    </location>
</feature>
<dbReference type="PANTHER" id="PTHR37538:SF1">
    <property type="entry name" value="BTB DOMAIN-CONTAINING PROTEIN"/>
    <property type="match status" value="1"/>
</dbReference>